<name>A0A9P0MNV9_NEZVI</name>
<dbReference type="InterPro" id="IPR036164">
    <property type="entry name" value="bL21-like_sf"/>
</dbReference>
<dbReference type="GO" id="GO:0003735">
    <property type="term" value="F:structural constituent of ribosome"/>
    <property type="evidence" value="ECO:0007669"/>
    <property type="project" value="TreeGrafter"/>
</dbReference>
<reference evidence="3" key="1">
    <citation type="submission" date="2022-01" db="EMBL/GenBank/DDBJ databases">
        <authorList>
            <person name="King R."/>
        </authorList>
    </citation>
    <scope>NUCLEOTIDE SEQUENCE</scope>
</reference>
<gene>
    <name evidence="3" type="ORF">NEZAVI_LOCUS8820</name>
</gene>
<evidence type="ECO:0000256" key="1">
    <source>
        <dbReference type="ARBA" id="ARBA00008563"/>
    </source>
</evidence>
<organism evidence="3 4">
    <name type="scientific">Nezara viridula</name>
    <name type="common">Southern green stink bug</name>
    <name type="synonym">Cimex viridulus</name>
    <dbReference type="NCBI Taxonomy" id="85310"/>
    <lineage>
        <taxon>Eukaryota</taxon>
        <taxon>Metazoa</taxon>
        <taxon>Ecdysozoa</taxon>
        <taxon>Arthropoda</taxon>
        <taxon>Hexapoda</taxon>
        <taxon>Insecta</taxon>
        <taxon>Pterygota</taxon>
        <taxon>Neoptera</taxon>
        <taxon>Paraneoptera</taxon>
        <taxon>Hemiptera</taxon>
        <taxon>Heteroptera</taxon>
        <taxon>Panheteroptera</taxon>
        <taxon>Pentatomomorpha</taxon>
        <taxon>Pentatomoidea</taxon>
        <taxon>Pentatomidae</taxon>
        <taxon>Pentatominae</taxon>
        <taxon>Nezara</taxon>
    </lineage>
</organism>
<dbReference type="Proteomes" id="UP001152798">
    <property type="component" value="Chromosome 4"/>
</dbReference>
<dbReference type="Pfam" id="PF00829">
    <property type="entry name" value="Ribosomal_L21p"/>
    <property type="match status" value="1"/>
</dbReference>
<dbReference type="InterPro" id="IPR028909">
    <property type="entry name" value="bL21-like"/>
</dbReference>
<evidence type="ECO:0000313" key="4">
    <source>
        <dbReference type="Proteomes" id="UP001152798"/>
    </source>
</evidence>
<accession>A0A9P0MNV9</accession>
<dbReference type="OrthoDB" id="5994at2759"/>
<dbReference type="EMBL" id="OV725080">
    <property type="protein sequence ID" value="CAH1399355.1"/>
    <property type="molecule type" value="Genomic_DNA"/>
</dbReference>
<comment type="similarity">
    <text evidence="1">Belongs to the bacterial ribosomal protein bL21 family.</text>
</comment>
<protein>
    <recommendedName>
        <fullName evidence="2">Large ribosomal subunit protein bL21m</fullName>
    </recommendedName>
</protein>
<evidence type="ECO:0000256" key="2">
    <source>
        <dbReference type="ARBA" id="ARBA00044129"/>
    </source>
</evidence>
<sequence>MKIIRRRTECKMLQRVLNFSKLFMKNIKDHRPFSELSINGNLCPPVPLHRNLSSLAVHPKLSSTTETFDNKEHLITQDVIANVNEQIKNGTEGRLFAVVYICGKQFKVTPEDIIIIEGYWPPQNGDEIKCEKVMLIGGLDFTLVGRPILPQGLATVTATVIEKDLSHTKTIFFKRRRKQYQRINFFRSQLTMLRINEVSVSGKVNEHSNVTQYERI</sequence>
<dbReference type="AlphaFoldDB" id="A0A9P0MNV9"/>
<proteinExistence type="inferred from homology"/>
<dbReference type="PANTHER" id="PTHR21349">
    <property type="entry name" value="50S RIBOSOMAL PROTEIN L21"/>
    <property type="match status" value="1"/>
</dbReference>
<dbReference type="SUPFAM" id="SSF141091">
    <property type="entry name" value="L21p-like"/>
    <property type="match status" value="1"/>
</dbReference>
<dbReference type="GO" id="GO:0005762">
    <property type="term" value="C:mitochondrial large ribosomal subunit"/>
    <property type="evidence" value="ECO:0007669"/>
    <property type="project" value="TreeGrafter"/>
</dbReference>
<dbReference type="PANTHER" id="PTHR21349:SF0">
    <property type="entry name" value="LARGE RIBOSOMAL SUBUNIT PROTEIN BL21M"/>
    <property type="match status" value="1"/>
</dbReference>
<keyword evidence="4" id="KW-1185">Reference proteome</keyword>
<evidence type="ECO:0000313" key="3">
    <source>
        <dbReference type="EMBL" id="CAH1399355.1"/>
    </source>
</evidence>